<reference evidence="3" key="1">
    <citation type="journal article" date="2019" name="Int. J. Syst. Evol. Microbiol.">
        <title>The Global Catalogue of Microorganisms (GCM) 10K type strain sequencing project: providing services to taxonomists for standard genome sequencing and annotation.</title>
        <authorList>
            <consortium name="The Broad Institute Genomics Platform"/>
            <consortium name="The Broad Institute Genome Sequencing Center for Infectious Disease"/>
            <person name="Wu L."/>
            <person name="Ma J."/>
        </authorList>
    </citation>
    <scope>NUCLEOTIDE SEQUENCE [LARGE SCALE GENOMIC DNA]</scope>
    <source>
        <strain evidence="3">IBRC-M 10813</strain>
    </source>
</reference>
<organism evidence="2 3">
    <name type="scientific">Salinithrix halophila</name>
    <dbReference type="NCBI Taxonomy" id="1485204"/>
    <lineage>
        <taxon>Bacteria</taxon>
        <taxon>Bacillati</taxon>
        <taxon>Bacillota</taxon>
        <taxon>Bacilli</taxon>
        <taxon>Bacillales</taxon>
        <taxon>Thermoactinomycetaceae</taxon>
        <taxon>Salinithrix</taxon>
    </lineage>
</organism>
<feature type="region of interest" description="Disordered" evidence="1">
    <location>
        <begin position="69"/>
        <end position="91"/>
    </location>
</feature>
<evidence type="ECO:0000256" key="1">
    <source>
        <dbReference type="SAM" id="MobiDB-lite"/>
    </source>
</evidence>
<gene>
    <name evidence="2" type="ORF">ACFOUO_10805</name>
</gene>
<comment type="caution">
    <text evidence="2">The sequence shown here is derived from an EMBL/GenBank/DDBJ whole genome shotgun (WGS) entry which is preliminary data.</text>
</comment>
<name>A0ABV8JH99_9BACL</name>
<evidence type="ECO:0000313" key="3">
    <source>
        <dbReference type="Proteomes" id="UP001595843"/>
    </source>
</evidence>
<dbReference type="EMBL" id="JBHSAP010000015">
    <property type="protein sequence ID" value="MFC4077287.1"/>
    <property type="molecule type" value="Genomic_DNA"/>
</dbReference>
<sequence>MEFNQSECESLVSSLQAREEKILFVMQQLFEAIPEETKKSRVEKHLNEIYDGWTALQETRLLKKRIQRTIGKGKPEGKAESPNVRTLNQPG</sequence>
<dbReference type="RefSeq" id="WP_380705050.1">
    <property type="nucleotide sequence ID" value="NZ_JBHSAP010000015.1"/>
</dbReference>
<keyword evidence="3" id="KW-1185">Reference proteome</keyword>
<proteinExistence type="predicted"/>
<dbReference type="Proteomes" id="UP001595843">
    <property type="component" value="Unassembled WGS sequence"/>
</dbReference>
<evidence type="ECO:0000313" key="2">
    <source>
        <dbReference type="EMBL" id="MFC4077287.1"/>
    </source>
</evidence>
<accession>A0ABV8JH99</accession>
<protein>
    <submittedName>
        <fullName evidence="2">Uncharacterized protein</fullName>
    </submittedName>
</protein>